<accession>A0ABV3QY88</accession>
<feature type="transmembrane region" description="Helical" evidence="1">
    <location>
        <begin position="114"/>
        <end position="133"/>
    </location>
</feature>
<sequence>MIVVYVFFSFLDTSAKYVVLAGVAPLFAVWMRFAVHVVVVLFLLRGWRERERFRAASLPAHVLRGSFLFGSTILNFLALQTLQLAESTSIYFFGPMVITALAGPLLGEWAGWRRWMAVLTGLVGVLVITRPGVGVFAIGHVYALGAMFCNCLYVIMTRRMAASETSESLILFAALTPVVLLAPTLPFTVSLPQDAWHWAILLSLGVYGALGHWFLIRAYRVATASALAPYPYLQMVWMIAFGWLVFDQLPDIWTVAGAAIIVASGLYIVHREHRLHVQNSAAPNAEDEELAKKL</sequence>
<dbReference type="InterPro" id="IPR037185">
    <property type="entry name" value="EmrE-like"/>
</dbReference>
<organism evidence="3 4">
    <name type="scientific">Mesorhizobium marinum</name>
    <dbReference type="NCBI Taxonomy" id="3228790"/>
    <lineage>
        <taxon>Bacteria</taxon>
        <taxon>Pseudomonadati</taxon>
        <taxon>Pseudomonadota</taxon>
        <taxon>Alphaproteobacteria</taxon>
        <taxon>Hyphomicrobiales</taxon>
        <taxon>Phyllobacteriaceae</taxon>
        <taxon>Mesorhizobium</taxon>
    </lineage>
</organism>
<dbReference type="PANTHER" id="PTHR22911:SF103">
    <property type="entry name" value="BLR2811 PROTEIN"/>
    <property type="match status" value="1"/>
</dbReference>
<evidence type="ECO:0000313" key="3">
    <source>
        <dbReference type="EMBL" id="MEW9805503.1"/>
    </source>
</evidence>
<comment type="caution">
    <text evidence="3">The sequence shown here is derived from an EMBL/GenBank/DDBJ whole genome shotgun (WGS) entry which is preliminary data.</text>
</comment>
<feature type="transmembrane region" description="Helical" evidence="1">
    <location>
        <begin position="195"/>
        <end position="215"/>
    </location>
</feature>
<keyword evidence="4" id="KW-1185">Reference proteome</keyword>
<protein>
    <submittedName>
        <fullName evidence="3">DMT family transporter</fullName>
    </submittedName>
</protein>
<keyword evidence="1" id="KW-0812">Transmembrane</keyword>
<gene>
    <name evidence="3" type="ORF">ABUE31_05840</name>
</gene>
<keyword evidence="1" id="KW-0472">Membrane</keyword>
<reference evidence="3 4" key="1">
    <citation type="submission" date="2024-06" db="EMBL/GenBank/DDBJ databases">
        <authorList>
            <person name="Tuo L."/>
        </authorList>
    </citation>
    <scope>NUCLEOTIDE SEQUENCE [LARGE SCALE GENOMIC DNA]</scope>
    <source>
        <strain evidence="3 4">ZMM04-5</strain>
    </source>
</reference>
<keyword evidence="1" id="KW-1133">Transmembrane helix</keyword>
<evidence type="ECO:0000256" key="1">
    <source>
        <dbReference type="SAM" id="Phobius"/>
    </source>
</evidence>
<feature type="transmembrane region" description="Helical" evidence="1">
    <location>
        <begin position="90"/>
        <end position="107"/>
    </location>
</feature>
<feature type="transmembrane region" description="Helical" evidence="1">
    <location>
        <begin position="65"/>
        <end position="84"/>
    </location>
</feature>
<dbReference type="SUPFAM" id="SSF103481">
    <property type="entry name" value="Multidrug resistance efflux transporter EmrE"/>
    <property type="match status" value="2"/>
</dbReference>
<dbReference type="Proteomes" id="UP001556196">
    <property type="component" value="Unassembled WGS sequence"/>
</dbReference>
<evidence type="ECO:0000259" key="2">
    <source>
        <dbReference type="Pfam" id="PF00892"/>
    </source>
</evidence>
<dbReference type="PANTHER" id="PTHR22911">
    <property type="entry name" value="ACYL-MALONYL CONDENSING ENZYME-RELATED"/>
    <property type="match status" value="1"/>
</dbReference>
<dbReference type="InterPro" id="IPR000620">
    <property type="entry name" value="EamA_dom"/>
</dbReference>
<feature type="domain" description="EamA" evidence="2">
    <location>
        <begin position="2"/>
        <end position="129"/>
    </location>
</feature>
<feature type="transmembrane region" description="Helical" evidence="1">
    <location>
        <begin position="139"/>
        <end position="156"/>
    </location>
</feature>
<feature type="transmembrane region" description="Helical" evidence="1">
    <location>
        <begin position="17"/>
        <end position="44"/>
    </location>
</feature>
<dbReference type="EMBL" id="JBFOCI010000002">
    <property type="protein sequence ID" value="MEW9805503.1"/>
    <property type="molecule type" value="Genomic_DNA"/>
</dbReference>
<dbReference type="RefSeq" id="WP_367723558.1">
    <property type="nucleotide sequence ID" value="NZ_JBFOCH010000001.1"/>
</dbReference>
<feature type="transmembrane region" description="Helical" evidence="1">
    <location>
        <begin position="252"/>
        <end position="269"/>
    </location>
</feature>
<feature type="transmembrane region" description="Helical" evidence="1">
    <location>
        <begin position="168"/>
        <end position="189"/>
    </location>
</feature>
<feature type="transmembrane region" description="Helical" evidence="1">
    <location>
        <begin position="227"/>
        <end position="246"/>
    </location>
</feature>
<proteinExistence type="predicted"/>
<feature type="domain" description="EamA" evidence="2">
    <location>
        <begin position="138"/>
        <end position="266"/>
    </location>
</feature>
<name>A0ABV3QY88_9HYPH</name>
<evidence type="ECO:0000313" key="4">
    <source>
        <dbReference type="Proteomes" id="UP001556196"/>
    </source>
</evidence>
<dbReference type="Pfam" id="PF00892">
    <property type="entry name" value="EamA"/>
    <property type="match status" value="2"/>
</dbReference>